<dbReference type="SUPFAM" id="SSF81296">
    <property type="entry name" value="E set domains"/>
    <property type="match status" value="1"/>
</dbReference>
<dbReference type="eggNOG" id="COG1523">
    <property type="taxonomic scope" value="Bacteria"/>
</dbReference>
<keyword evidence="3" id="KW-0326">Glycosidase</keyword>
<sequence>MRLTAGSPARLGASWDGRGTNFALFSANAQKVELCLFDTQGRRELERVELPERTEDVWHGYLNDISPGQLYGYRVHGPYEPEHGHRFNANKLLLDPYAKRLAGRLVWSDAHFAYRTGSPREDLSFDRRDNARGMPKAVVVDETFNWGRREIRPNIRWEDTIIYEAHVKGLTQKRDDVPPNLRGTYGGLSSPAMIEHLKTLGVTTVELLPIHSFIDDRILVEKKLANYWGYNTLSFFAPEPRYAQDNALDSFRTTVARLHDAGIEVMLDVVYNHTAEGNHLGPTLCYRGIDNASYYWLNRENPRYYDDFTGCGSSVNLTHPRVLQMVMDSLRYWVEVCHVDGFRFDLATTLARGPNGYDRGSSFLTAIRQDPVLAAVKLVAEPWDLGLGGYQVGAFPSQWSEWNDRYRSAMRRYWSGEGSLIGDISSRMTASSDLFNHDGRRPRASINHITVHDGFTLADLFSYNEKHNEANGEDNRDGSNDNHSNNCGVEGPTDDPEILGLRRQLRKNVLACLMLAQGVPLILAGDEVGNSQSGNNNAYCQDNEVGWVGWDNLGKDGDDMVDFVAGLAEIRRRFSQLRSHRWLDGRPKDGVSYGALWLTPAGDEMTENDWKFPEGRFLSYVMGPMEPGSAAIFIVLNAAPEEIAFKLPKMAEYKSWQQILNTTDARPNSVDLQPGSDSKAPPRSVLAFAGAL</sequence>
<evidence type="ECO:0000313" key="6">
    <source>
        <dbReference type="EMBL" id="KGT81343.1"/>
    </source>
</evidence>
<dbReference type="InterPro" id="IPR013780">
    <property type="entry name" value="Glyco_hydro_b"/>
</dbReference>
<dbReference type="InterPro" id="IPR014756">
    <property type="entry name" value="Ig_E-set"/>
</dbReference>
<protein>
    <submittedName>
        <fullName evidence="6">Glycogen debranching protein</fullName>
    </submittedName>
</protein>
<proteinExistence type="inferred from homology"/>
<dbReference type="Gene3D" id="2.60.40.10">
    <property type="entry name" value="Immunoglobulins"/>
    <property type="match status" value="1"/>
</dbReference>
<dbReference type="NCBIfam" id="TIGR02100">
    <property type="entry name" value="glgX_debranch"/>
    <property type="match status" value="1"/>
</dbReference>
<evidence type="ECO:0000256" key="2">
    <source>
        <dbReference type="ARBA" id="ARBA00022801"/>
    </source>
</evidence>
<dbReference type="InterPro" id="IPR017853">
    <property type="entry name" value="GH"/>
</dbReference>
<dbReference type="Proteomes" id="UP000030377">
    <property type="component" value="Unassembled WGS sequence"/>
</dbReference>
<comment type="similarity">
    <text evidence="1">Belongs to the glycosyl hydrolase 13 family.</text>
</comment>
<dbReference type="SUPFAM" id="SSF51445">
    <property type="entry name" value="(Trans)glycosidases"/>
    <property type="match status" value="1"/>
</dbReference>
<dbReference type="InterPro" id="IPR006047">
    <property type="entry name" value="GH13_cat_dom"/>
</dbReference>
<feature type="region of interest" description="Disordered" evidence="4">
    <location>
        <begin position="468"/>
        <end position="493"/>
    </location>
</feature>
<gene>
    <name evidence="6" type="ORF">MA20_00910</name>
</gene>
<dbReference type="GO" id="GO:0005980">
    <property type="term" value="P:glycogen catabolic process"/>
    <property type="evidence" value="ECO:0007669"/>
    <property type="project" value="InterPro"/>
</dbReference>
<organism evidence="6 7">
    <name type="scientific">Bradyrhizobium japonicum</name>
    <dbReference type="NCBI Taxonomy" id="375"/>
    <lineage>
        <taxon>Bacteria</taxon>
        <taxon>Pseudomonadati</taxon>
        <taxon>Pseudomonadota</taxon>
        <taxon>Alphaproteobacteria</taxon>
        <taxon>Hyphomicrobiales</taxon>
        <taxon>Nitrobacteraceae</taxon>
        <taxon>Bradyrhizobium</taxon>
    </lineage>
</organism>
<dbReference type="InterPro" id="IPR004193">
    <property type="entry name" value="Glyco_hydro_13_N"/>
</dbReference>
<dbReference type="CDD" id="cd02856">
    <property type="entry name" value="E_set_GDE_Isoamylase_N"/>
    <property type="match status" value="1"/>
</dbReference>
<evidence type="ECO:0000259" key="5">
    <source>
        <dbReference type="SMART" id="SM00642"/>
    </source>
</evidence>
<dbReference type="GO" id="GO:0004135">
    <property type="term" value="F:amylo-alpha-1,6-glucosidase activity"/>
    <property type="evidence" value="ECO:0007669"/>
    <property type="project" value="InterPro"/>
</dbReference>
<name>A0A0A3Z624_BRAJP</name>
<keyword evidence="2" id="KW-0378">Hydrolase</keyword>
<dbReference type="InterPro" id="IPR044505">
    <property type="entry name" value="GlgX_Isoamylase_N_E_set"/>
</dbReference>
<feature type="compositionally biased region" description="Basic and acidic residues" evidence="4">
    <location>
        <begin position="468"/>
        <end position="480"/>
    </location>
</feature>
<reference evidence="6 7" key="1">
    <citation type="submission" date="2014-09" db="EMBL/GenBank/DDBJ databases">
        <title>Draft genome of Bradyrhizobium japonicum Is-34.</title>
        <authorList>
            <person name="Tsurumaru H."/>
            <person name="Yamakawa T."/>
            <person name="Hashimoto S."/>
            <person name="Okizaki K."/>
            <person name="Kanesaki Y."/>
            <person name="Yoshikawa H."/>
            <person name="Yajima S."/>
        </authorList>
    </citation>
    <scope>NUCLEOTIDE SEQUENCE [LARGE SCALE GENOMIC DNA]</scope>
    <source>
        <strain evidence="6 7">Is-34</strain>
    </source>
</reference>
<dbReference type="AlphaFoldDB" id="A0A0A3Z624"/>
<accession>A0A0A3Z624</accession>
<evidence type="ECO:0000256" key="1">
    <source>
        <dbReference type="ARBA" id="ARBA00008061"/>
    </source>
</evidence>
<dbReference type="SMART" id="SM00642">
    <property type="entry name" value="Aamy"/>
    <property type="match status" value="1"/>
</dbReference>
<evidence type="ECO:0000256" key="4">
    <source>
        <dbReference type="SAM" id="MobiDB-lite"/>
    </source>
</evidence>
<dbReference type="Gene3D" id="2.60.40.1180">
    <property type="entry name" value="Golgi alpha-mannosidase II"/>
    <property type="match status" value="1"/>
</dbReference>
<dbReference type="CDD" id="cd11326">
    <property type="entry name" value="AmyAc_Glg_debranch"/>
    <property type="match status" value="1"/>
</dbReference>
<dbReference type="InterPro" id="IPR013783">
    <property type="entry name" value="Ig-like_fold"/>
</dbReference>
<evidence type="ECO:0000256" key="3">
    <source>
        <dbReference type="ARBA" id="ARBA00023295"/>
    </source>
</evidence>
<comment type="caution">
    <text evidence="6">The sequence shown here is derived from an EMBL/GenBank/DDBJ whole genome shotgun (WGS) entry which is preliminary data.</text>
</comment>
<dbReference type="Pfam" id="PF02922">
    <property type="entry name" value="CBM_48"/>
    <property type="match status" value="1"/>
</dbReference>
<dbReference type="PANTHER" id="PTHR43002">
    <property type="entry name" value="GLYCOGEN DEBRANCHING ENZYME"/>
    <property type="match status" value="1"/>
</dbReference>
<dbReference type="Pfam" id="PF00128">
    <property type="entry name" value="Alpha-amylase"/>
    <property type="match status" value="1"/>
</dbReference>
<dbReference type="RefSeq" id="WP_028160664.1">
    <property type="nucleotide sequence ID" value="NZ_CP081350.1"/>
</dbReference>
<evidence type="ECO:0000313" key="7">
    <source>
        <dbReference type="Proteomes" id="UP000030377"/>
    </source>
</evidence>
<dbReference type="Gene3D" id="3.20.20.80">
    <property type="entry name" value="Glycosidases"/>
    <property type="match status" value="1"/>
</dbReference>
<feature type="domain" description="Glycosyl hydrolase family 13 catalytic" evidence="5">
    <location>
        <begin position="160"/>
        <end position="571"/>
    </location>
</feature>
<dbReference type="InterPro" id="IPR011837">
    <property type="entry name" value="Glycogen_debranch_GlgX"/>
</dbReference>
<dbReference type="SUPFAM" id="SSF51011">
    <property type="entry name" value="Glycosyl hydrolase domain"/>
    <property type="match status" value="1"/>
</dbReference>
<dbReference type="EMBL" id="JRPN01000001">
    <property type="protein sequence ID" value="KGT81343.1"/>
    <property type="molecule type" value="Genomic_DNA"/>
</dbReference>
<dbReference type="STRING" id="375.BKD09_RS12315"/>